<accession>A0A1M4VEE2</accession>
<dbReference type="RefSeq" id="WP_027308307.1">
    <property type="nucleotide sequence ID" value="NZ_FQVG01000011.1"/>
</dbReference>
<feature type="transmembrane region" description="Helical" evidence="1">
    <location>
        <begin position="132"/>
        <end position="150"/>
    </location>
</feature>
<feature type="transmembrane region" description="Helical" evidence="1">
    <location>
        <begin position="64"/>
        <end position="87"/>
    </location>
</feature>
<keyword evidence="3" id="KW-1185">Reference proteome</keyword>
<keyword evidence="1" id="KW-0812">Transmembrane</keyword>
<dbReference type="PANTHER" id="PTHR40044">
    <property type="entry name" value="INTEGRAL MEMBRANE PROTEIN-RELATED"/>
    <property type="match status" value="1"/>
</dbReference>
<gene>
    <name evidence="2" type="ORF">SAMN02746091_00883</name>
</gene>
<keyword evidence="1" id="KW-1133">Transmembrane helix</keyword>
<feature type="transmembrane region" description="Helical" evidence="1">
    <location>
        <begin position="94"/>
        <end position="112"/>
    </location>
</feature>
<dbReference type="EMBL" id="FQVG01000011">
    <property type="protein sequence ID" value="SHE67223.1"/>
    <property type="molecule type" value="Genomic_DNA"/>
</dbReference>
<reference evidence="3" key="1">
    <citation type="submission" date="2016-11" db="EMBL/GenBank/DDBJ databases">
        <authorList>
            <person name="Varghese N."/>
            <person name="Submissions S."/>
        </authorList>
    </citation>
    <scope>NUCLEOTIDE SEQUENCE [LARGE SCALE GENOMIC DNA]</scope>
    <source>
        <strain evidence="3">DSM 10124</strain>
    </source>
</reference>
<sequence length="155" mass="16542">MKKPTIYYVKAGLIAALYVVLTLPFANFSFGPIQFRVSEALTILPLFETSAIPGLFIGCMLSNIFGGFGLIDIVFGSLTTLAAAYLTSKAPNKYIGVLPPILLNALIIPIWVSKMSNTPYIATVGTIGFGEFVSAGILGVILATAIEVLTKKHTR</sequence>
<organism evidence="2 3">
    <name type="scientific">Caloramator proteoclasticus DSM 10124</name>
    <dbReference type="NCBI Taxonomy" id="1121262"/>
    <lineage>
        <taxon>Bacteria</taxon>
        <taxon>Bacillati</taxon>
        <taxon>Bacillota</taxon>
        <taxon>Clostridia</taxon>
        <taxon>Eubacteriales</taxon>
        <taxon>Clostridiaceae</taxon>
        <taxon>Caloramator</taxon>
    </lineage>
</organism>
<keyword evidence="1" id="KW-0472">Membrane</keyword>
<dbReference type="PANTHER" id="PTHR40044:SF1">
    <property type="entry name" value="INTEGRAL MEMBRANE PROTEIN"/>
    <property type="match status" value="1"/>
</dbReference>
<evidence type="ECO:0000313" key="2">
    <source>
        <dbReference type="EMBL" id="SHE67223.1"/>
    </source>
</evidence>
<name>A0A1M4VEE2_9CLOT</name>
<dbReference type="Pfam" id="PF06177">
    <property type="entry name" value="QueT"/>
    <property type="match status" value="1"/>
</dbReference>
<proteinExistence type="predicted"/>
<dbReference type="InterPro" id="IPR010387">
    <property type="entry name" value="QueT"/>
</dbReference>
<feature type="transmembrane region" description="Helical" evidence="1">
    <location>
        <begin position="6"/>
        <end position="28"/>
    </location>
</feature>
<dbReference type="AlphaFoldDB" id="A0A1M4VEE2"/>
<protein>
    <submittedName>
        <fullName evidence="2">Uncharacterized membrane protein</fullName>
    </submittedName>
</protein>
<evidence type="ECO:0000313" key="3">
    <source>
        <dbReference type="Proteomes" id="UP000184423"/>
    </source>
</evidence>
<dbReference type="PIRSF" id="PIRSF031501">
    <property type="entry name" value="QueT"/>
    <property type="match status" value="1"/>
</dbReference>
<dbReference type="Proteomes" id="UP000184423">
    <property type="component" value="Unassembled WGS sequence"/>
</dbReference>
<evidence type="ECO:0000256" key="1">
    <source>
        <dbReference type="SAM" id="Phobius"/>
    </source>
</evidence>